<accession>A0A6I4MWS5</accession>
<comment type="caution">
    <text evidence="2">The sequence shown here is derived from an EMBL/GenBank/DDBJ whole genome shotgun (WGS) entry which is preliminary data.</text>
</comment>
<reference evidence="2" key="1">
    <citation type="submission" date="2019-12" db="EMBL/GenBank/DDBJ databases">
        <title>Actinomadura physcomitrii sp. nov., a novel actinomycete isolated from moss [Physcomitrium sphaericum (Ludw) Fuernr].</title>
        <authorList>
            <person name="Zhuang X."/>
        </authorList>
    </citation>
    <scope>NUCLEOTIDE SEQUENCE [LARGE SCALE GENOMIC DNA]</scope>
    <source>
        <strain evidence="2">LD22</strain>
    </source>
</reference>
<evidence type="ECO:0000313" key="3">
    <source>
        <dbReference type="Proteomes" id="UP000462055"/>
    </source>
</evidence>
<dbReference type="GO" id="GO:0003824">
    <property type="term" value="F:catalytic activity"/>
    <property type="evidence" value="ECO:0007669"/>
    <property type="project" value="InterPro"/>
</dbReference>
<proteinExistence type="predicted"/>
<evidence type="ECO:0000259" key="1">
    <source>
        <dbReference type="PROSITE" id="PS51747"/>
    </source>
</evidence>
<dbReference type="SUPFAM" id="SSF53927">
    <property type="entry name" value="Cytidine deaminase-like"/>
    <property type="match status" value="1"/>
</dbReference>
<dbReference type="CDD" id="cd01285">
    <property type="entry name" value="nucleoside_deaminase"/>
    <property type="match status" value="1"/>
</dbReference>
<dbReference type="InterPro" id="IPR016193">
    <property type="entry name" value="Cytidine_deaminase-like"/>
</dbReference>
<organism evidence="2 3">
    <name type="scientific">Actinomadura physcomitrii</name>
    <dbReference type="NCBI Taxonomy" id="2650748"/>
    <lineage>
        <taxon>Bacteria</taxon>
        <taxon>Bacillati</taxon>
        <taxon>Actinomycetota</taxon>
        <taxon>Actinomycetes</taxon>
        <taxon>Streptosporangiales</taxon>
        <taxon>Thermomonosporaceae</taxon>
        <taxon>Actinomadura</taxon>
    </lineage>
</organism>
<dbReference type="PANTHER" id="PTHR11079:SF162">
    <property type="entry name" value="RIBOFLAVIN BIOSYNTHESIS PROTEIN PYRD, CHLOROPLASTIC"/>
    <property type="match status" value="1"/>
</dbReference>
<sequence>MLQEMKTSVEQMMDICIGLAREAAASGNYALGALVVRDGEVLAESGSSLIVDDDDPSAHPEMSAIRAAARRTGSRYLRNAVLFSTLEPCPMCVSAAIWAKMDGVVFGATQQDALDWAALHPSDVYTWRQIRITAREIARAGEPRIDVRGGVLRAACKELFALTPARPDAG</sequence>
<dbReference type="EMBL" id="WBMS02000057">
    <property type="protein sequence ID" value="MWA06806.1"/>
    <property type="molecule type" value="Genomic_DNA"/>
</dbReference>
<gene>
    <name evidence="2" type="ORF">F8568_041985</name>
</gene>
<dbReference type="AlphaFoldDB" id="A0A6I4MWS5"/>
<evidence type="ECO:0000313" key="2">
    <source>
        <dbReference type="EMBL" id="MWA06806.1"/>
    </source>
</evidence>
<dbReference type="Proteomes" id="UP000462055">
    <property type="component" value="Unassembled WGS sequence"/>
</dbReference>
<dbReference type="Pfam" id="PF00383">
    <property type="entry name" value="dCMP_cyt_deam_1"/>
    <property type="match status" value="1"/>
</dbReference>
<protein>
    <recommendedName>
        <fullName evidence="1">CMP/dCMP-type deaminase domain-containing protein</fullName>
    </recommendedName>
</protein>
<dbReference type="PANTHER" id="PTHR11079">
    <property type="entry name" value="CYTOSINE DEAMINASE FAMILY MEMBER"/>
    <property type="match status" value="1"/>
</dbReference>
<dbReference type="Gene3D" id="3.40.140.10">
    <property type="entry name" value="Cytidine Deaminase, domain 2"/>
    <property type="match status" value="1"/>
</dbReference>
<name>A0A6I4MWS5_9ACTN</name>
<dbReference type="PROSITE" id="PS51747">
    <property type="entry name" value="CYT_DCMP_DEAMINASES_2"/>
    <property type="match status" value="1"/>
</dbReference>
<dbReference type="InterPro" id="IPR002125">
    <property type="entry name" value="CMP_dCMP_dom"/>
</dbReference>
<keyword evidence="3" id="KW-1185">Reference proteome</keyword>
<feature type="domain" description="CMP/dCMP-type deaminase" evidence="1">
    <location>
        <begin position="7"/>
        <end position="117"/>
    </location>
</feature>